<name>A0ABT4YPF3_9VIBR</name>
<organism evidence="2 3">
    <name type="scientific">Vibrio algarum</name>
    <dbReference type="NCBI Taxonomy" id="3020714"/>
    <lineage>
        <taxon>Bacteria</taxon>
        <taxon>Pseudomonadati</taxon>
        <taxon>Pseudomonadota</taxon>
        <taxon>Gammaproteobacteria</taxon>
        <taxon>Vibrionales</taxon>
        <taxon>Vibrionaceae</taxon>
        <taxon>Vibrio</taxon>
    </lineage>
</organism>
<protein>
    <recommendedName>
        <fullName evidence="4">Hydratase</fullName>
    </recommendedName>
</protein>
<dbReference type="SUPFAM" id="SSF56529">
    <property type="entry name" value="FAH"/>
    <property type="match status" value="1"/>
</dbReference>
<evidence type="ECO:0000313" key="2">
    <source>
        <dbReference type="EMBL" id="MDB1123425.1"/>
    </source>
</evidence>
<comment type="caution">
    <text evidence="2">The sequence shown here is derived from an EMBL/GenBank/DDBJ whole genome shotgun (WGS) entry which is preliminary data.</text>
</comment>
<sequence length="321" mass="36078">MSEISTVLRAEFDKRNLIPGVSFILILVVVAVLRGYLWAQPGECSLEDYPGAAFNAWENGEKLKNTQCYQMAFRNASDLAMSQEYAEKFEAEMARKYPVAGYKIGLHDPEIQEMIGLPDSMFGVFYGNDPFYSNGDVVKLNGQEFNYEPDLLMKVSSSEIMSATTLEQVVQYIDGIYAFIELPVLLGDPDEVQDGFTYSFLMQALNLGARTGVIGEYYSLDHDDPNLLETLRNMTVVSSNPDGTQRSIYHTNEEPVHWMITAVEAVEHMKRRGQELKAGDVISVGAMMEEFIDVPEPIEGKRHVHYYIGDDIISVTAGFQE</sequence>
<keyword evidence="1" id="KW-1133">Transmembrane helix</keyword>
<evidence type="ECO:0008006" key="4">
    <source>
        <dbReference type="Google" id="ProtNLM"/>
    </source>
</evidence>
<accession>A0ABT4YPF3</accession>
<dbReference type="EMBL" id="JAQLOI010000001">
    <property type="protein sequence ID" value="MDB1123425.1"/>
    <property type="molecule type" value="Genomic_DNA"/>
</dbReference>
<keyword evidence="3" id="KW-1185">Reference proteome</keyword>
<dbReference type="Gene3D" id="3.90.850.10">
    <property type="entry name" value="Fumarylacetoacetase-like, C-terminal domain"/>
    <property type="match status" value="1"/>
</dbReference>
<dbReference type="RefSeq" id="WP_272133984.1">
    <property type="nucleotide sequence ID" value="NZ_JAQLOI010000001.1"/>
</dbReference>
<dbReference type="InterPro" id="IPR036663">
    <property type="entry name" value="Fumarylacetoacetase_C_sf"/>
</dbReference>
<keyword evidence="1" id="KW-0472">Membrane</keyword>
<dbReference type="Proteomes" id="UP001210678">
    <property type="component" value="Unassembled WGS sequence"/>
</dbReference>
<proteinExistence type="predicted"/>
<reference evidence="2 3" key="1">
    <citation type="submission" date="2023-01" db="EMBL/GenBank/DDBJ databases">
        <title>Vibrio sp. KJ40-1 sp.nov, isolated from marine algae.</title>
        <authorList>
            <person name="Butt M."/>
            <person name="Kim J.M.J."/>
            <person name="Jeon C.O.C."/>
        </authorList>
    </citation>
    <scope>NUCLEOTIDE SEQUENCE [LARGE SCALE GENOMIC DNA]</scope>
    <source>
        <strain evidence="2 3">KJ40-1</strain>
    </source>
</reference>
<evidence type="ECO:0000256" key="1">
    <source>
        <dbReference type="SAM" id="Phobius"/>
    </source>
</evidence>
<evidence type="ECO:0000313" key="3">
    <source>
        <dbReference type="Proteomes" id="UP001210678"/>
    </source>
</evidence>
<feature type="transmembrane region" description="Helical" evidence="1">
    <location>
        <begin position="21"/>
        <end position="39"/>
    </location>
</feature>
<gene>
    <name evidence="2" type="ORF">PGX00_07020</name>
</gene>
<keyword evidence="1" id="KW-0812">Transmembrane</keyword>